<dbReference type="Pfam" id="PF13185">
    <property type="entry name" value="GAF_2"/>
    <property type="match status" value="1"/>
</dbReference>
<evidence type="ECO:0000256" key="1">
    <source>
        <dbReference type="ARBA" id="ARBA00022679"/>
    </source>
</evidence>
<keyword evidence="8" id="KW-1185">Reference proteome</keyword>
<evidence type="ECO:0000256" key="3">
    <source>
        <dbReference type="ARBA" id="ARBA00023015"/>
    </source>
</evidence>
<dbReference type="Gene3D" id="3.30.450.40">
    <property type="match status" value="1"/>
</dbReference>
<keyword evidence="3" id="KW-0805">Transcription regulation</keyword>
<reference evidence="7" key="1">
    <citation type="submission" date="2023-06" db="EMBL/GenBank/DDBJ databases">
        <title>MT1 and MT2 Draft Genomes of Novel Species.</title>
        <authorList>
            <person name="Venkateswaran K."/>
        </authorList>
    </citation>
    <scope>NUCLEOTIDE SEQUENCE</scope>
    <source>
        <strain evidence="7">IIF3SC-B10</strain>
    </source>
</reference>
<dbReference type="Gene3D" id="1.10.10.10">
    <property type="entry name" value="Winged helix-like DNA-binding domain superfamily/Winged helix DNA-binding domain"/>
    <property type="match status" value="1"/>
</dbReference>
<keyword evidence="4" id="KW-0804">Transcription</keyword>
<accession>A0ABT8JWH5</accession>
<protein>
    <submittedName>
        <fullName evidence="7">GAF and ANTAR domain-containing protein</fullName>
    </submittedName>
</protein>
<evidence type="ECO:0000256" key="4">
    <source>
        <dbReference type="ARBA" id="ARBA00023163"/>
    </source>
</evidence>
<dbReference type="InterPro" id="IPR036388">
    <property type="entry name" value="WH-like_DNA-bd_sf"/>
</dbReference>
<dbReference type="Proteomes" id="UP001174209">
    <property type="component" value="Unassembled WGS sequence"/>
</dbReference>
<dbReference type="SUPFAM" id="SSF55781">
    <property type="entry name" value="GAF domain-like"/>
    <property type="match status" value="1"/>
</dbReference>
<evidence type="ECO:0000313" key="8">
    <source>
        <dbReference type="Proteomes" id="UP001174209"/>
    </source>
</evidence>
<feature type="region of interest" description="Disordered" evidence="5">
    <location>
        <begin position="1"/>
        <end position="31"/>
    </location>
</feature>
<dbReference type="PIRSF" id="PIRSF036625">
    <property type="entry name" value="GAF_ANTAR"/>
    <property type="match status" value="1"/>
</dbReference>
<dbReference type="InterPro" id="IPR005561">
    <property type="entry name" value="ANTAR"/>
</dbReference>
<evidence type="ECO:0000313" key="7">
    <source>
        <dbReference type="EMBL" id="MDN4609528.1"/>
    </source>
</evidence>
<dbReference type="InterPro" id="IPR012074">
    <property type="entry name" value="GAF_ANTAR"/>
</dbReference>
<keyword evidence="1" id="KW-0808">Transferase</keyword>
<dbReference type="RefSeq" id="WP_301224215.1">
    <property type="nucleotide sequence ID" value="NZ_JAROCG010000001.1"/>
</dbReference>
<name>A0ABT8JWH5_9MICC</name>
<dbReference type="InterPro" id="IPR011006">
    <property type="entry name" value="CheY-like_superfamily"/>
</dbReference>
<dbReference type="InterPro" id="IPR029016">
    <property type="entry name" value="GAF-like_dom_sf"/>
</dbReference>
<dbReference type="Pfam" id="PF03861">
    <property type="entry name" value="ANTAR"/>
    <property type="match status" value="1"/>
</dbReference>
<organism evidence="7 8">
    <name type="scientific">Arthrobacter burdickii</name>
    <dbReference type="NCBI Taxonomy" id="3035920"/>
    <lineage>
        <taxon>Bacteria</taxon>
        <taxon>Bacillati</taxon>
        <taxon>Actinomycetota</taxon>
        <taxon>Actinomycetes</taxon>
        <taxon>Micrococcales</taxon>
        <taxon>Micrococcaceae</taxon>
        <taxon>Arthrobacter</taxon>
    </lineage>
</organism>
<keyword evidence="2" id="KW-0418">Kinase</keyword>
<sequence length="261" mass="27954">MHTPDNNLPDTSELFPALDAGPELDAGPGVGDRLHEAVTESANVIEFLDDLTAIAVDVLSAPDREVFCGVTLLRPKRAGTVASSSERAQQMDEIQYRFDDGPCLTAARQEHEVYVPDVEGLPADSKYRQAMEAQGVRSVLAVPIILPEDTYSALNLYSNQQGAFGIPARKYVHRFAAEAAKSLSIASRLASLVDAGIDLRAAMANRTTIDTAIGIVMAQNRCSQDEALAILMSAASARNIKLRDLAHDLITSIATDPPPTA</sequence>
<dbReference type="SMART" id="SM01012">
    <property type="entry name" value="ANTAR"/>
    <property type="match status" value="1"/>
</dbReference>
<dbReference type="InterPro" id="IPR003018">
    <property type="entry name" value="GAF"/>
</dbReference>
<dbReference type="PROSITE" id="PS50921">
    <property type="entry name" value="ANTAR"/>
    <property type="match status" value="1"/>
</dbReference>
<comment type="caution">
    <text evidence="7">The sequence shown here is derived from an EMBL/GenBank/DDBJ whole genome shotgun (WGS) entry which is preliminary data.</text>
</comment>
<dbReference type="SUPFAM" id="SSF52172">
    <property type="entry name" value="CheY-like"/>
    <property type="match status" value="1"/>
</dbReference>
<evidence type="ECO:0000259" key="6">
    <source>
        <dbReference type="PROSITE" id="PS50921"/>
    </source>
</evidence>
<dbReference type="EMBL" id="JAROCG010000001">
    <property type="protein sequence ID" value="MDN4609528.1"/>
    <property type="molecule type" value="Genomic_DNA"/>
</dbReference>
<evidence type="ECO:0000256" key="5">
    <source>
        <dbReference type="SAM" id="MobiDB-lite"/>
    </source>
</evidence>
<evidence type="ECO:0000256" key="2">
    <source>
        <dbReference type="ARBA" id="ARBA00022777"/>
    </source>
</evidence>
<gene>
    <name evidence="7" type="ORF">P5G52_01475</name>
</gene>
<feature type="compositionally biased region" description="Polar residues" evidence="5">
    <location>
        <begin position="1"/>
        <end position="10"/>
    </location>
</feature>
<feature type="domain" description="ANTAR" evidence="6">
    <location>
        <begin position="189"/>
        <end position="250"/>
    </location>
</feature>
<proteinExistence type="predicted"/>